<organism evidence="2 3">
    <name type="scientific">Peiella sedimenti</name>
    <dbReference type="NCBI Taxonomy" id="3061083"/>
    <lineage>
        <taxon>Bacteria</taxon>
        <taxon>Pseudomonadati</taxon>
        <taxon>Pseudomonadota</taxon>
        <taxon>Alphaproteobacteria</taxon>
        <taxon>Caulobacterales</taxon>
        <taxon>Caulobacteraceae</taxon>
        <taxon>Peiella</taxon>
    </lineage>
</organism>
<name>A0ABT8SIX9_9CAUL</name>
<evidence type="ECO:0008006" key="4">
    <source>
        <dbReference type="Google" id="ProtNLM"/>
    </source>
</evidence>
<keyword evidence="3" id="KW-1185">Reference proteome</keyword>
<proteinExistence type="predicted"/>
<feature type="region of interest" description="Disordered" evidence="1">
    <location>
        <begin position="23"/>
        <end position="47"/>
    </location>
</feature>
<accession>A0ABT8SIX9</accession>
<comment type="caution">
    <text evidence="2">The sequence shown here is derived from an EMBL/GenBank/DDBJ whole genome shotgun (WGS) entry which is preliminary data.</text>
</comment>
<dbReference type="EMBL" id="JAUKTR010000001">
    <property type="protein sequence ID" value="MDO1558535.1"/>
    <property type="molecule type" value="Genomic_DNA"/>
</dbReference>
<dbReference type="Proteomes" id="UP001169063">
    <property type="component" value="Unassembled WGS sequence"/>
</dbReference>
<protein>
    <recommendedName>
        <fullName evidence="4">Lipoprotein</fullName>
    </recommendedName>
</protein>
<evidence type="ECO:0000313" key="3">
    <source>
        <dbReference type="Proteomes" id="UP001169063"/>
    </source>
</evidence>
<evidence type="ECO:0000313" key="2">
    <source>
        <dbReference type="EMBL" id="MDO1558535.1"/>
    </source>
</evidence>
<sequence>MHRNALVAAAVVLIAACSQEPAREDGSAHAPTPAPAPAEPTPADANALTAEGWGPLRIGMTRAEVEQALGGDDDPAVGGPEPEVCDQFRPARAPEGLQVMIENGRLARISLIREAALKTVDGYGLGATASELKAGLGARAVVTPHKYSQAPAEYVDVWYSQERSGDDIRLIRYEIGPDGRVSMIHAGGPAAMYVEGCA</sequence>
<reference evidence="2" key="1">
    <citation type="submission" date="2023-07" db="EMBL/GenBank/DDBJ databases">
        <title>Brevundimonas soil sp. nov., isolated from the soil of chemical plant.</title>
        <authorList>
            <person name="Wu N."/>
        </authorList>
    </citation>
    <scope>NUCLEOTIDE SEQUENCE</scope>
    <source>
        <strain evidence="2">XZ-24</strain>
    </source>
</reference>
<dbReference type="RefSeq" id="WP_302108944.1">
    <property type="nucleotide sequence ID" value="NZ_JAUKTR010000001.1"/>
</dbReference>
<dbReference type="PROSITE" id="PS51257">
    <property type="entry name" value="PROKAR_LIPOPROTEIN"/>
    <property type="match status" value="1"/>
</dbReference>
<gene>
    <name evidence="2" type="ORF">Q0812_03725</name>
</gene>
<evidence type="ECO:0000256" key="1">
    <source>
        <dbReference type="SAM" id="MobiDB-lite"/>
    </source>
</evidence>